<dbReference type="InterPro" id="IPR011041">
    <property type="entry name" value="Quinoprot_gluc/sorb_DH_b-prop"/>
</dbReference>
<reference evidence="2 3" key="1">
    <citation type="submission" date="2019-06" db="EMBL/GenBank/DDBJ databases">
        <authorList>
            <person name="Meng X."/>
        </authorList>
    </citation>
    <scope>NUCLEOTIDE SEQUENCE [LARGE SCALE GENOMIC DNA]</scope>
    <source>
        <strain evidence="2 3">M625</strain>
    </source>
</reference>
<keyword evidence="3" id="KW-1185">Reference proteome</keyword>
<evidence type="ECO:0000313" key="2">
    <source>
        <dbReference type="EMBL" id="TPN87985.1"/>
    </source>
</evidence>
<dbReference type="Proteomes" id="UP000315540">
    <property type="component" value="Unassembled WGS sequence"/>
</dbReference>
<evidence type="ECO:0000313" key="3">
    <source>
        <dbReference type="Proteomes" id="UP000315540"/>
    </source>
</evidence>
<proteinExistence type="predicted"/>
<dbReference type="Gene3D" id="2.120.10.30">
    <property type="entry name" value="TolB, C-terminal domain"/>
    <property type="match status" value="1"/>
</dbReference>
<dbReference type="SUPFAM" id="SSF50952">
    <property type="entry name" value="Soluble quinoprotein glucose dehydrogenase"/>
    <property type="match status" value="1"/>
</dbReference>
<dbReference type="Pfam" id="PF07995">
    <property type="entry name" value="GSDH"/>
    <property type="match status" value="1"/>
</dbReference>
<evidence type="ECO:0000259" key="1">
    <source>
        <dbReference type="Pfam" id="PF07995"/>
    </source>
</evidence>
<dbReference type="AlphaFoldDB" id="A0A504JHU6"/>
<dbReference type="PROSITE" id="PS51257">
    <property type="entry name" value="PROKAR_LIPOPROTEIN"/>
    <property type="match status" value="1"/>
</dbReference>
<name>A0A504JHU6_9FLAO</name>
<accession>A0A504JHU6</accession>
<dbReference type="RefSeq" id="WP_140592624.1">
    <property type="nucleotide sequence ID" value="NZ_VFWZ01000002.1"/>
</dbReference>
<dbReference type="EMBL" id="VFWZ01000002">
    <property type="protein sequence ID" value="TPN87985.1"/>
    <property type="molecule type" value="Genomic_DNA"/>
</dbReference>
<dbReference type="PANTHER" id="PTHR19328:SF75">
    <property type="entry name" value="ALDOSE SUGAR DEHYDROGENASE YLII"/>
    <property type="match status" value="1"/>
</dbReference>
<feature type="domain" description="Glucose/Sorbosone dehydrogenase" evidence="1">
    <location>
        <begin position="41"/>
        <end position="382"/>
    </location>
</feature>
<dbReference type="OrthoDB" id="9770043at2"/>
<organism evidence="2 3">
    <name type="scientific">Aquimarina algicola</name>
    <dbReference type="NCBI Taxonomy" id="2589995"/>
    <lineage>
        <taxon>Bacteria</taxon>
        <taxon>Pseudomonadati</taxon>
        <taxon>Bacteroidota</taxon>
        <taxon>Flavobacteriia</taxon>
        <taxon>Flavobacteriales</taxon>
        <taxon>Flavobacteriaceae</taxon>
        <taxon>Aquimarina</taxon>
    </lineage>
</organism>
<sequence length="390" mass="44272">MFRYTIILLLFLITISCYKEKKPDTHFLQTYPIKKVVVDSLKHPWSMAFITEDEVLISEKDGALLKVNLSSKQKTIIKGFPKDLTDSIRVQYRGDNSGIFEVLLDPDFKNNQQLYISYAAKQEGEGSTTKVIRAQLQNDSLQNIKTLIEAAPYTKEYFHYGGGMTFGKDGKLYVTVGERLFKEIDEPELPIAQDITDTRGKIYRINADGSIPKDNPDFGSTAVQGLYAVGIRAAQGITVHPKTGSIWFTEHGTKQGDEVNILQSGANYGWPIITTGGYRSRDYVPPNIEGAVFTNPTWYWRHTVAPTGLVFYTGNEFPEWKNDLLITGLSRGSFWRFRIENDTIKSTEELFINSRVRSRKVVQSPKGKLYMLTDEDNGKVIRIQPNKLKQ</sequence>
<comment type="caution">
    <text evidence="2">The sequence shown here is derived from an EMBL/GenBank/DDBJ whole genome shotgun (WGS) entry which is preliminary data.</text>
</comment>
<dbReference type="InterPro" id="IPR012938">
    <property type="entry name" value="Glc/Sorbosone_DH"/>
</dbReference>
<protein>
    <submittedName>
        <fullName evidence="2">PQQ-dependent sugar dehydrogenase</fullName>
    </submittedName>
</protein>
<dbReference type="InterPro" id="IPR011042">
    <property type="entry name" value="6-blade_b-propeller_TolB-like"/>
</dbReference>
<dbReference type="PANTHER" id="PTHR19328">
    <property type="entry name" value="HEDGEHOG-INTERACTING PROTEIN"/>
    <property type="match status" value="1"/>
</dbReference>
<gene>
    <name evidence="2" type="ORF">FHK87_10460</name>
</gene>